<reference evidence="2" key="1">
    <citation type="submission" date="2011-04" db="EMBL/GenBank/DDBJ databases">
        <title>Evolution of plant cell wall degrading machinery underlies the functional diversity of forest fungi.</title>
        <authorList>
            <consortium name="US DOE Joint Genome Institute (JGI-PGF)"/>
            <person name="Eastwood D.C."/>
            <person name="Floudas D."/>
            <person name="Binder M."/>
            <person name="Majcherczyk A."/>
            <person name="Schneider P."/>
            <person name="Aerts A."/>
            <person name="Asiegbu F.O."/>
            <person name="Baker S.E."/>
            <person name="Barry K."/>
            <person name="Bendiksby M."/>
            <person name="Blumentritt M."/>
            <person name="Coutinho P.M."/>
            <person name="Cullen D."/>
            <person name="Cullen D."/>
            <person name="Gathman A."/>
            <person name="Goodell B."/>
            <person name="Henrissat B."/>
            <person name="Ihrmark K."/>
            <person name="Kauserud H."/>
            <person name="Kohler A."/>
            <person name="LaButti K."/>
            <person name="Lapidus A."/>
            <person name="Lavin J.L."/>
            <person name="Lee Y.-H."/>
            <person name="Lindquist E."/>
            <person name="Lilly W."/>
            <person name="Lucas S."/>
            <person name="Morin E."/>
            <person name="Murat C."/>
            <person name="Oguiza J.A."/>
            <person name="Park J."/>
            <person name="Pisabarro A.G."/>
            <person name="Riley R."/>
            <person name="Rosling A."/>
            <person name="Salamov A."/>
            <person name="Schmidt O."/>
            <person name="Schmutz J."/>
            <person name="Skrede I."/>
            <person name="Stenlid J."/>
            <person name="Wiebenga A."/>
            <person name="Xie X."/>
            <person name="Kues U."/>
            <person name="Hibbett D.S."/>
            <person name="Hoffmeister D."/>
            <person name="Hogberg N."/>
            <person name="Martin F."/>
            <person name="Grigoriev I.V."/>
            <person name="Watkinson S.C."/>
        </authorList>
    </citation>
    <scope>NUCLEOTIDE SEQUENCE</scope>
    <source>
        <strain evidence="2">S7.9</strain>
    </source>
</reference>
<dbReference type="EMBL" id="GL945436">
    <property type="protein sequence ID" value="EGO23057.1"/>
    <property type="molecule type" value="Genomic_DNA"/>
</dbReference>
<feature type="compositionally biased region" description="Basic and acidic residues" evidence="1">
    <location>
        <begin position="84"/>
        <end position="95"/>
    </location>
</feature>
<dbReference type="HOGENOM" id="CLU_1781983_0_0_1"/>
<dbReference type="KEGG" id="sla:SERLADRAFT_471736"/>
<accession>F8P1M8</accession>
<feature type="region of interest" description="Disordered" evidence="1">
    <location>
        <begin position="62"/>
        <end position="95"/>
    </location>
</feature>
<protein>
    <submittedName>
        <fullName evidence="2">Uncharacterized protein</fullName>
    </submittedName>
</protein>
<feature type="non-terminal residue" evidence="2">
    <location>
        <position position="1"/>
    </location>
</feature>
<dbReference type="GeneID" id="18820007"/>
<dbReference type="RefSeq" id="XP_007320297.1">
    <property type="nucleotide sequence ID" value="XM_007320235.1"/>
</dbReference>
<gene>
    <name evidence="2" type="ORF">SERLADRAFT_471736</name>
</gene>
<sequence length="146" mass="16473">REREAAGHVEKILRLQKELDGERQFLELIKIQVKNTQELANTAVTAKNQALKEVESERQLREVAQTQLKSAQEQASTAATARDQAVKEAEKESDEQRFQISSLLVELEDTKKQVEAVVSRATDAETAKEQALEELAKHHSRLGEIE</sequence>
<organism>
    <name type="scientific">Serpula lacrymans var. lacrymans (strain S7.9)</name>
    <name type="common">Dry rot fungus</name>
    <dbReference type="NCBI Taxonomy" id="578457"/>
    <lineage>
        <taxon>Eukaryota</taxon>
        <taxon>Fungi</taxon>
        <taxon>Dikarya</taxon>
        <taxon>Basidiomycota</taxon>
        <taxon>Agaricomycotina</taxon>
        <taxon>Agaricomycetes</taxon>
        <taxon>Agaricomycetidae</taxon>
        <taxon>Boletales</taxon>
        <taxon>Coniophorineae</taxon>
        <taxon>Serpulaceae</taxon>
        <taxon>Serpula</taxon>
    </lineage>
</organism>
<feature type="compositionally biased region" description="Low complexity" evidence="1">
    <location>
        <begin position="70"/>
        <end position="81"/>
    </location>
</feature>
<evidence type="ECO:0000313" key="2">
    <source>
        <dbReference type="EMBL" id="EGO23057.1"/>
    </source>
</evidence>
<feature type="non-terminal residue" evidence="2">
    <location>
        <position position="146"/>
    </location>
</feature>
<name>F8P1M8_SERL9</name>
<dbReference type="Proteomes" id="UP000008064">
    <property type="component" value="Unassembled WGS sequence"/>
</dbReference>
<proteinExistence type="predicted"/>
<dbReference type="AlphaFoldDB" id="F8P1M8"/>
<evidence type="ECO:0000256" key="1">
    <source>
        <dbReference type="SAM" id="MobiDB-lite"/>
    </source>
</evidence>